<dbReference type="Proteomes" id="UP000031620">
    <property type="component" value="Chromosome"/>
</dbReference>
<gene>
    <name evidence="1" type="ORF">LOOC260_105980</name>
</gene>
<name>A0A0A1GT76_9LACO</name>
<evidence type="ECO:0000313" key="2">
    <source>
        <dbReference type="Proteomes" id="UP000031620"/>
    </source>
</evidence>
<dbReference type="EMBL" id="AP014680">
    <property type="protein sequence ID" value="BAP85155.1"/>
    <property type="molecule type" value="Genomic_DNA"/>
</dbReference>
<dbReference type="KEGG" id="lho:LOOC260_105980"/>
<reference evidence="1 2" key="1">
    <citation type="submission" date="2014-11" db="EMBL/GenBank/DDBJ databases">
        <title>Complete genome sequence and analysis of Lactobacillus hokkaidonensis LOOC260T.</title>
        <authorList>
            <person name="Tanizawa Y."/>
            <person name="Tohno M."/>
            <person name="Kaminuma E."/>
            <person name="Nakamura Y."/>
            <person name="Arita M."/>
        </authorList>
    </citation>
    <scope>NUCLEOTIDE SEQUENCE [LARGE SCALE GENOMIC DNA]</scope>
    <source>
        <strain evidence="1 2">LOOC260</strain>
    </source>
</reference>
<dbReference type="HOGENOM" id="CLU_2770677_0_0_9"/>
<sequence>MEYGINIYHRDDIEICFVDWNTQEWFSSEEERNVRLAELNQQAIEEEAHPKHRLRIDVKTYTKIEKQIA</sequence>
<evidence type="ECO:0000313" key="1">
    <source>
        <dbReference type="EMBL" id="BAP85155.1"/>
    </source>
</evidence>
<protein>
    <submittedName>
        <fullName evidence="1">Uncharacterized protein</fullName>
    </submittedName>
</protein>
<proteinExistence type="predicted"/>
<dbReference type="RefSeq" id="WP_041092884.1">
    <property type="nucleotide sequence ID" value="NZ_AP014680.1"/>
</dbReference>
<dbReference type="AlphaFoldDB" id="A0A0A1GT76"/>
<accession>A0A0A1GT76</accession>
<organism evidence="1 2">
    <name type="scientific">Paucilactobacillus hokkaidonensis JCM 18461</name>
    <dbReference type="NCBI Taxonomy" id="1291742"/>
    <lineage>
        <taxon>Bacteria</taxon>
        <taxon>Bacillati</taxon>
        <taxon>Bacillota</taxon>
        <taxon>Bacilli</taxon>
        <taxon>Lactobacillales</taxon>
        <taxon>Lactobacillaceae</taxon>
        <taxon>Paucilactobacillus</taxon>
    </lineage>
</organism>